<gene>
    <name evidence="2" type="ORF">Sjap_007915</name>
</gene>
<proteinExistence type="predicted"/>
<dbReference type="AlphaFoldDB" id="A0AAP0PDZ8"/>
<evidence type="ECO:0000313" key="3">
    <source>
        <dbReference type="Proteomes" id="UP001417504"/>
    </source>
</evidence>
<dbReference type="EMBL" id="JBBNAE010000003">
    <property type="protein sequence ID" value="KAK9137321.1"/>
    <property type="molecule type" value="Genomic_DNA"/>
</dbReference>
<evidence type="ECO:0000313" key="2">
    <source>
        <dbReference type="EMBL" id="KAK9137321.1"/>
    </source>
</evidence>
<sequence length="126" mass="14414">MKCNSSLMHWEIALRGVFMNSGPIVARRGDLEIRCQHIPEVESFKDCGSPSEARAVQAIIESHLRVRIDSGVSTSRASPPPPRPPHEQHQQVRMDPTDPPEQHHHDGNDWDIHERMDEERLVMSVR</sequence>
<name>A0AAP0PDZ8_9MAGN</name>
<comment type="caution">
    <text evidence="2">The sequence shown here is derived from an EMBL/GenBank/DDBJ whole genome shotgun (WGS) entry which is preliminary data.</text>
</comment>
<organism evidence="2 3">
    <name type="scientific">Stephania japonica</name>
    <dbReference type="NCBI Taxonomy" id="461633"/>
    <lineage>
        <taxon>Eukaryota</taxon>
        <taxon>Viridiplantae</taxon>
        <taxon>Streptophyta</taxon>
        <taxon>Embryophyta</taxon>
        <taxon>Tracheophyta</taxon>
        <taxon>Spermatophyta</taxon>
        <taxon>Magnoliopsida</taxon>
        <taxon>Ranunculales</taxon>
        <taxon>Menispermaceae</taxon>
        <taxon>Menispermoideae</taxon>
        <taxon>Cissampelideae</taxon>
        <taxon>Stephania</taxon>
    </lineage>
</organism>
<feature type="region of interest" description="Disordered" evidence="1">
    <location>
        <begin position="67"/>
        <end position="126"/>
    </location>
</feature>
<accession>A0AAP0PDZ8</accession>
<dbReference type="Proteomes" id="UP001417504">
    <property type="component" value="Unassembled WGS sequence"/>
</dbReference>
<keyword evidence="3" id="KW-1185">Reference proteome</keyword>
<evidence type="ECO:0000256" key="1">
    <source>
        <dbReference type="SAM" id="MobiDB-lite"/>
    </source>
</evidence>
<reference evidence="2 3" key="1">
    <citation type="submission" date="2024-01" db="EMBL/GenBank/DDBJ databases">
        <title>Genome assemblies of Stephania.</title>
        <authorList>
            <person name="Yang L."/>
        </authorList>
    </citation>
    <scope>NUCLEOTIDE SEQUENCE [LARGE SCALE GENOMIC DNA]</scope>
    <source>
        <strain evidence="2">QJT</strain>
        <tissue evidence="2">Leaf</tissue>
    </source>
</reference>
<protein>
    <submittedName>
        <fullName evidence="2">Uncharacterized protein</fullName>
    </submittedName>
</protein>
<feature type="compositionally biased region" description="Basic and acidic residues" evidence="1">
    <location>
        <begin position="84"/>
        <end position="126"/>
    </location>
</feature>